<dbReference type="PRINTS" id="PR00080">
    <property type="entry name" value="SDRFAMILY"/>
</dbReference>
<reference evidence="3 4" key="1">
    <citation type="submission" date="2015-09" db="EMBL/GenBank/DDBJ databases">
        <title>Sorangium comparison.</title>
        <authorList>
            <person name="Zaburannyi N."/>
            <person name="Bunk B."/>
            <person name="Overmann J."/>
            <person name="Mueller R."/>
        </authorList>
    </citation>
    <scope>NUCLEOTIDE SEQUENCE [LARGE SCALE GENOMIC DNA]</scope>
    <source>
        <strain evidence="3 4">So ce26</strain>
    </source>
</reference>
<dbReference type="PRINTS" id="PR00081">
    <property type="entry name" value="GDHRDH"/>
</dbReference>
<dbReference type="Pfam" id="PF13561">
    <property type="entry name" value="adh_short_C2"/>
    <property type="match status" value="1"/>
</dbReference>
<dbReference type="GO" id="GO:0016491">
    <property type="term" value="F:oxidoreductase activity"/>
    <property type="evidence" value="ECO:0007669"/>
    <property type="project" value="UniProtKB-KW"/>
</dbReference>
<dbReference type="EMBL" id="CP012673">
    <property type="protein sequence ID" value="AUX47990.1"/>
    <property type="molecule type" value="Genomic_DNA"/>
</dbReference>
<name>A0A2L0F8V3_SORCE</name>
<dbReference type="PROSITE" id="PS00061">
    <property type="entry name" value="ADH_SHORT"/>
    <property type="match status" value="1"/>
</dbReference>
<accession>A0A2L0F8V3</accession>
<evidence type="ECO:0000313" key="4">
    <source>
        <dbReference type="Proteomes" id="UP000238348"/>
    </source>
</evidence>
<dbReference type="CDD" id="cd05233">
    <property type="entry name" value="SDR_c"/>
    <property type="match status" value="1"/>
</dbReference>
<dbReference type="Proteomes" id="UP000238348">
    <property type="component" value="Chromosome"/>
</dbReference>
<protein>
    <submittedName>
        <fullName evidence="3">Short-chain dehydrogenase</fullName>
    </submittedName>
</protein>
<dbReference type="InterPro" id="IPR002347">
    <property type="entry name" value="SDR_fam"/>
</dbReference>
<evidence type="ECO:0000313" key="3">
    <source>
        <dbReference type="EMBL" id="AUX47990.1"/>
    </source>
</evidence>
<dbReference type="OrthoDB" id="5363038at2"/>
<dbReference type="NCBIfam" id="NF005559">
    <property type="entry name" value="PRK07231.1"/>
    <property type="match status" value="1"/>
</dbReference>
<dbReference type="AlphaFoldDB" id="A0A2L0F8V3"/>
<proteinExistence type="inferred from homology"/>
<dbReference type="InterPro" id="IPR020904">
    <property type="entry name" value="Sc_DH/Rdtase_CS"/>
</dbReference>
<dbReference type="PANTHER" id="PTHR24321:SF11">
    <property type="entry name" value="BLR0893 PROTEIN"/>
    <property type="match status" value="1"/>
</dbReference>
<comment type="similarity">
    <text evidence="1">Belongs to the short-chain dehydrogenases/reductases (SDR) family.</text>
</comment>
<evidence type="ECO:0000256" key="1">
    <source>
        <dbReference type="ARBA" id="ARBA00006484"/>
    </source>
</evidence>
<dbReference type="InterPro" id="IPR036291">
    <property type="entry name" value="NAD(P)-bd_dom_sf"/>
</dbReference>
<dbReference type="SUPFAM" id="SSF51735">
    <property type="entry name" value="NAD(P)-binding Rossmann-fold domains"/>
    <property type="match status" value="1"/>
</dbReference>
<evidence type="ECO:0000256" key="2">
    <source>
        <dbReference type="ARBA" id="ARBA00023002"/>
    </source>
</evidence>
<dbReference type="RefSeq" id="WP_104985910.1">
    <property type="nucleotide sequence ID" value="NZ_CP012673.1"/>
</dbReference>
<keyword evidence="2" id="KW-0560">Oxidoreductase</keyword>
<dbReference type="Gene3D" id="3.40.50.720">
    <property type="entry name" value="NAD(P)-binding Rossmann-like Domain"/>
    <property type="match status" value="1"/>
</dbReference>
<gene>
    <name evidence="3" type="ORF">SOCE26_095160</name>
</gene>
<organism evidence="3 4">
    <name type="scientific">Sorangium cellulosum</name>
    <name type="common">Polyangium cellulosum</name>
    <dbReference type="NCBI Taxonomy" id="56"/>
    <lineage>
        <taxon>Bacteria</taxon>
        <taxon>Pseudomonadati</taxon>
        <taxon>Myxococcota</taxon>
        <taxon>Polyangia</taxon>
        <taxon>Polyangiales</taxon>
        <taxon>Polyangiaceae</taxon>
        <taxon>Sorangium</taxon>
    </lineage>
</organism>
<dbReference type="PANTHER" id="PTHR24321">
    <property type="entry name" value="DEHYDROGENASES, SHORT CHAIN"/>
    <property type="match status" value="1"/>
</dbReference>
<dbReference type="FunFam" id="3.40.50.720:FF:000084">
    <property type="entry name" value="Short-chain dehydrogenase reductase"/>
    <property type="match status" value="1"/>
</dbReference>
<sequence length="256" mass="26890">MAEAGSRRFEGRTAIVTGAGTGVGRATALALAREGARVIVANRRADAGESAVAAIEALGGEAFYVQTDVARRESVQGLVEAALARYDRIDILINNAGVLGPMAPTADVTEEQWDEVMDINLKGAWLCMKYAIPAMVRQRRGVIINVASSANLRTYPYLSAYSASKAGMLGMTRVAAAEYAKAGILVKALCLGAVRTPMIEPGIKHAGNEALLDSMHAVGRIAEPEEVGEAIVWLCSDQASFVVGPALNMTGGTELL</sequence>